<proteinExistence type="predicted"/>
<gene>
    <name evidence="1" type="ORF">K0M31_004011</name>
</gene>
<keyword evidence="2" id="KW-1185">Reference proteome</keyword>
<sequence length="105" mass="12176">MKSFALYNGWPDVITLKKDNRHEERHDQPIQRITTLNIEEAQKFHKSNADMVKIADMKKSRFSSKTNLLDLVDSSAGESIYGSSKVHGSEYRIDEFKLFKGEERL</sequence>
<evidence type="ECO:0000313" key="1">
    <source>
        <dbReference type="EMBL" id="KAK1127474.1"/>
    </source>
</evidence>
<protein>
    <submittedName>
        <fullName evidence="1">Uncharacterized protein</fullName>
    </submittedName>
</protein>
<name>A0AA40FYD4_9HYME</name>
<evidence type="ECO:0000313" key="2">
    <source>
        <dbReference type="Proteomes" id="UP001177670"/>
    </source>
</evidence>
<dbReference type="AlphaFoldDB" id="A0AA40FYD4"/>
<comment type="caution">
    <text evidence="1">The sequence shown here is derived from an EMBL/GenBank/DDBJ whole genome shotgun (WGS) entry which is preliminary data.</text>
</comment>
<accession>A0AA40FYD4</accession>
<reference evidence="1" key="1">
    <citation type="submission" date="2021-10" db="EMBL/GenBank/DDBJ databases">
        <title>Melipona bicolor Genome sequencing and assembly.</title>
        <authorList>
            <person name="Araujo N.S."/>
            <person name="Arias M.C."/>
        </authorList>
    </citation>
    <scope>NUCLEOTIDE SEQUENCE</scope>
    <source>
        <strain evidence="1">USP_2M_L1-L4_2017</strain>
        <tissue evidence="1">Whole body</tissue>
    </source>
</reference>
<organism evidence="1 2">
    <name type="scientific">Melipona bicolor</name>
    <dbReference type="NCBI Taxonomy" id="60889"/>
    <lineage>
        <taxon>Eukaryota</taxon>
        <taxon>Metazoa</taxon>
        <taxon>Ecdysozoa</taxon>
        <taxon>Arthropoda</taxon>
        <taxon>Hexapoda</taxon>
        <taxon>Insecta</taxon>
        <taxon>Pterygota</taxon>
        <taxon>Neoptera</taxon>
        <taxon>Endopterygota</taxon>
        <taxon>Hymenoptera</taxon>
        <taxon>Apocrita</taxon>
        <taxon>Aculeata</taxon>
        <taxon>Apoidea</taxon>
        <taxon>Anthophila</taxon>
        <taxon>Apidae</taxon>
        <taxon>Melipona</taxon>
    </lineage>
</organism>
<dbReference type="Proteomes" id="UP001177670">
    <property type="component" value="Unassembled WGS sequence"/>
</dbReference>
<dbReference type="EMBL" id="JAHYIQ010000012">
    <property type="protein sequence ID" value="KAK1127474.1"/>
    <property type="molecule type" value="Genomic_DNA"/>
</dbReference>